<gene>
    <name evidence="5" type="ORF">CBF37_03220</name>
</gene>
<dbReference type="Proteomes" id="UP000287857">
    <property type="component" value="Unassembled WGS sequence"/>
</dbReference>
<dbReference type="OrthoDB" id="9799747at2"/>
<evidence type="ECO:0000313" key="6">
    <source>
        <dbReference type="Proteomes" id="UP000287857"/>
    </source>
</evidence>
<comment type="caution">
    <text evidence="5">The sequence shown here is derived from an EMBL/GenBank/DDBJ whole genome shotgun (WGS) entry which is preliminary data.</text>
</comment>
<accession>A0A430A083</accession>
<dbReference type="PANTHER" id="PTHR42756:SF1">
    <property type="entry name" value="TRANSCRIPTIONAL REPRESSOR OF EMRAB OPERON"/>
    <property type="match status" value="1"/>
</dbReference>
<dbReference type="RefSeq" id="WP_125983284.1">
    <property type="nucleotide sequence ID" value="NZ_NGJS01000003.1"/>
</dbReference>
<protein>
    <submittedName>
        <fullName evidence="5">MarR family transcriptional regulator</fullName>
    </submittedName>
</protein>
<keyword evidence="6" id="KW-1185">Reference proteome</keyword>
<dbReference type="InterPro" id="IPR036388">
    <property type="entry name" value="WH-like_DNA-bd_sf"/>
</dbReference>
<dbReference type="InterPro" id="IPR036390">
    <property type="entry name" value="WH_DNA-bd_sf"/>
</dbReference>
<keyword evidence="3" id="KW-0804">Transcription</keyword>
<evidence type="ECO:0000256" key="3">
    <source>
        <dbReference type="ARBA" id="ARBA00023163"/>
    </source>
</evidence>
<name>A0A430A083_9ENTE</name>
<dbReference type="SUPFAM" id="SSF46785">
    <property type="entry name" value="Winged helix' DNA-binding domain"/>
    <property type="match status" value="1"/>
</dbReference>
<dbReference type="AlphaFoldDB" id="A0A430A083"/>
<evidence type="ECO:0000256" key="2">
    <source>
        <dbReference type="ARBA" id="ARBA00023125"/>
    </source>
</evidence>
<dbReference type="PROSITE" id="PS50995">
    <property type="entry name" value="HTH_MARR_2"/>
    <property type="match status" value="1"/>
</dbReference>
<keyword evidence="2" id="KW-0238">DNA-binding</keyword>
<proteinExistence type="predicted"/>
<reference evidence="5 6" key="1">
    <citation type="submission" date="2017-05" db="EMBL/GenBank/DDBJ databases">
        <title>Vagococcus spp. assemblies.</title>
        <authorList>
            <person name="Gulvik C.A."/>
        </authorList>
    </citation>
    <scope>NUCLEOTIDE SEQUENCE [LARGE SCALE GENOMIC DNA]</scope>
    <source>
        <strain evidence="5 6">SS1995</strain>
    </source>
</reference>
<dbReference type="InterPro" id="IPR000835">
    <property type="entry name" value="HTH_MarR-typ"/>
</dbReference>
<keyword evidence="1" id="KW-0805">Transcription regulation</keyword>
<dbReference type="GO" id="GO:0003677">
    <property type="term" value="F:DNA binding"/>
    <property type="evidence" value="ECO:0007669"/>
    <property type="project" value="UniProtKB-KW"/>
</dbReference>
<evidence type="ECO:0000259" key="4">
    <source>
        <dbReference type="PROSITE" id="PS50995"/>
    </source>
</evidence>
<dbReference type="Pfam" id="PF01047">
    <property type="entry name" value="MarR"/>
    <property type="match status" value="1"/>
</dbReference>
<evidence type="ECO:0000256" key="1">
    <source>
        <dbReference type="ARBA" id="ARBA00023015"/>
    </source>
</evidence>
<sequence>MNRIDTALHSFIGLMRGSSKFEKIVKDDVACYQLNITEFSVMELLFHKGKQTTQTIKQKILIASSSTTYVIDQLEKKGYVTRQISQTDKRVTFVDLSKQGTQLMEQIFPKHAQAITDCFDTFTEDELEQFLKLLAKLNYRLDRH</sequence>
<dbReference type="PRINTS" id="PR00598">
    <property type="entry name" value="HTHMARR"/>
</dbReference>
<dbReference type="PANTHER" id="PTHR42756">
    <property type="entry name" value="TRANSCRIPTIONAL REGULATOR, MARR"/>
    <property type="match status" value="1"/>
</dbReference>
<dbReference type="EMBL" id="NGJS01000003">
    <property type="protein sequence ID" value="RST99749.1"/>
    <property type="molecule type" value="Genomic_DNA"/>
</dbReference>
<evidence type="ECO:0000313" key="5">
    <source>
        <dbReference type="EMBL" id="RST99749.1"/>
    </source>
</evidence>
<dbReference type="GO" id="GO:0003700">
    <property type="term" value="F:DNA-binding transcription factor activity"/>
    <property type="evidence" value="ECO:0007669"/>
    <property type="project" value="InterPro"/>
</dbReference>
<feature type="domain" description="HTH marR-type" evidence="4">
    <location>
        <begin position="1"/>
        <end position="139"/>
    </location>
</feature>
<dbReference type="Gene3D" id="1.10.10.10">
    <property type="entry name" value="Winged helix-like DNA-binding domain superfamily/Winged helix DNA-binding domain"/>
    <property type="match status" value="1"/>
</dbReference>
<dbReference type="SMART" id="SM00347">
    <property type="entry name" value="HTH_MARR"/>
    <property type="match status" value="1"/>
</dbReference>
<organism evidence="5 6">
    <name type="scientific">Vagococcus vulneris</name>
    <dbReference type="NCBI Taxonomy" id="1977869"/>
    <lineage>
        <taxon>Bacteria</taxon>
        <taxon>Bacillati</taxon>
        <taxon>Bacillota</taxon>
        <taxon>Bacilli</taxon>
        <taxon>Lactobacillales</taxon>
        <taxon>Enterococcaceae</taxon>
        <taxon>Vagococcus</taxon>
    </lineage>
</organism>